<reference evidence="2" key="1">
    <citation type="submission" date="2020-01" db="EMBL/GenBank/DDBJ databases">
        <authorList>
            <consortium name="DOE Joint Genome Institute"/>
            <person name="Haridas S."/>
            <person name="Albert R."/>
            <person name="Binder M."/>
            <person name="Bloem J."/>
            <person name="Labutti K."/>
            <person name="Salamov A."/>
            <person name="Andreopoulos B."/>
            <person name="Baker S.E."/>
            <person name="Barry K."/>
            <person name="Bills G."/>
            <person name="Bluhm B.H."/>
            <person name="Cannon C."/>
            <person name="Castanera R."/>
            <person name="Culley D.E."/>
            <person name="Daum C."/>
            <person name="Ezra D."/>
            <person name="Gonzalez J.B."/>
            <person name="Henrissat B."/>
            <person name="Kuo A."/>
            <person name="Liang C."/>
            <person name="Lipzen A."/>
            <person name="Lutzoni F."/>
            <person name="Magnuson J."/>
            <person name="Mondo S."/>
            <person name="Nolan M."/>
            <person name="Ohm R."/>
            <person name="Pangilinan J."/>
            <person name="Park H.-J."/>
            <person name="Ramirez L."/>
            <person name="Alfaro M."/>
            <person name="Sun H."/>
            <person name="Tritt A."/>
            <person name="Yoshinaga Y."/>
            <person name="Zwiers L.-H."/>
            <person name="Turgeon B.G."/>
            <person name="Goodwin S.B."/>
            <person name="Spatafora J.W."/>
            <person name="Crous P.W."/>
            <person name="Grigoriev I.V."/>
        </authorList>
    </citation>
    <scope>NUCLEOTIDE SEQUENCE</scope>
    <source>
        <strain evidence="2">IPT5</strain>
    </source>
</reference>
<dbReference type="EMBL" id="MU006308">
    <property type="protein sequence ID" value="KAF2850055.1"/>
    <property type="molecule type" value="Genomic_DNA"/>
</dbReference>
<protein>
    <submittedName>
        <fullName evidence="2">Uncharacterized protein</fullName>
    </submittedName>
</protein>
<dbReference type="OrthoDB" id="5406607at2759"/>
<gene>
    <name evidence="2" type="ORF">T440DRAFT_532408</name>
</gene>
<keyword evidence="3" id="KW-1185">Reference proteome</keyword>
<organism evidence="2 3">
    <name type="scientific">Plenodomus tracheiphilus IPT5</name>
    <dbReference type="NCBI Taxonomy" id="1408161"/>
    <lineage>
        <taxon>Eukaryota</taxon>
        <taxon>Fungi</taxon>
        <taxon>Dikarya</taxon>
        <taxon>Ascomycota</taxon>
        <taxon>Pezizomycotina</taxon>
        <taxon>Dothideomycetes</taxon>
        <taxon>Pleosporomycetidae</taxon>
        <taxon>Pleosporales</taxon>
        <taxon>Pleosporineae</taxon>
        <taxon>Leptosphaeriaceae</taxon>
        <taxon>Plenodomus</taxon>
    </lineage>
</organism>
<feature type="transmembrane region" description="Helical" evidence="1">
    <location>
        <begin position="171"/>
        <end position="192"/>
    </location>
</feature>
<sequence>MSLVNGASHLFTPDYPAVYMVSSNIMQEAEDTGGIFCGIVGHVEPADSSESDTGYGSGFDSNWKGLTPGILSRTALSLHNSARGKKRQTKELTVYEQSLPGYMQPAEPWVQRDTGDENTGLVSTSSDAGSPVLLVQQSPIFRGESYMIRAVDNSDNSMESIANELPEVSIVWLRFGVLGLIVLAGVFCYRLVMRPKKTYHGAKERFFKVKTQLQSLVAGSMAGRTDRDDTTSNIGIKGSLIQRLLKLYMSPSATDIRLEQQLHLDNLPRVSFRACERLRCRDDPEPFVSTHTTTSSFRGFATQAFVGVVASSLSLIIIGLMSGLRAGSSSKT</sequence>
<name>A0A6A7B6L4_9PLEO</name>
<evidence type="ECO:0000313" key="3">
    <source>
        <dbReference type="Proteomes" id="UP000799423"/>
    </source>
</evidence>
<keyword evidence="1" id="KW-0472">Membrane</keyword>
<accession>A0A6A7B6L4</accession>
<dbReference type="AlphaFoldDB" id="A0A6A7B6L4"/>
<evidence type="ECO:0000313" key="2">
    <source>
        <dbReference type="EMBL" id="KAF2850055.1"/>
    </source>
</evidence>
<dbReference type="Proteomes" id="UP000799423">
    <property type="component" value="Unassembled WGS sequence"/>
</dbReference>
<evidence type="ECO:0000256" key="1">
    <source>
        <dbReference type="SAM" id="Phobius"/>
    </source>
</evidence>
<keyword evidence="1" id="KW-1133">Transmembrane helix</keyword>
<keyword evidence="1" id="KW-0812">Transmembrane</keyword>
<proteinExistence type="predicted"/>
<feature type="transmembrane region" description="Helical" evidence="1">
    <location>
        <begin position="304"/>
        <end position="324"/>
    </location>
</feature>